<sequence length="317" mass="36615">MDISKHQHKNNFDQLPDDIVLFIFNKLWGAQWLCRCSVVSKRFASIVPHINNVSVTLSRYHAWSIEEEVTSPVFNYLVGLKELMHLHIETHFCCAVDWKHSWSPHLKWKVNFNTNVRSFTFLMANFLIRAELPPAEDEGEDEEKEDEEEEIQNEMYIRQDAELDRFNMALACFADSRMKLNIVLDMIKKHQMLRGIMLTDTMKEGKIVVFGNQIAELRNLERAKLSTPEVDSDGVEFLVKCCHLPSLHLPKSKLLMNSPSLLYIRCVNSSSDDEGDDVIDEDMLAGSYDDDKEGVYSEAVEEILAKHKNKMSTAWVT</sequence>
<comment type="caution">
    <text evidence="1">The sequence shown here is derived from an EMBL/GenBank/DDBJ whole genome shotgun (WGS) entry which is preliminary data.</text>
</comment>
<evidence type="ECO:0000313" key="1">
    <source>
        <dbReference type="EMBL" id="KAH7840014.1"/>
    </source>
</evidence>
<organism evidence="1 2">
    <name type="scientific">Vaccinium darrowii</name>
    <dbReference type="NCBI Taxonomy" id="229202"/>
    <lineage>
        <taxon>Eukaryota</taxon>
        <taxon>Viridiplantae</taxon>
        <taxon>Streptophyta</taxon>
        <taxon>Embryophyta</taxon>
        <taxon>Tracheophyta</taxon>
        <taxon>Spermatophyta</taxon>
        <taxon>Magnoliopsida</taxon>
        <taxon>eudicotyledons</taxon>
        <taxon>Gunneridae</taxon>
        <taxon>Pentapetalae</taxon>
        <taxon>asterids</taxon>
        <taxon>Ericales</taxon>
        <taxon>Ericaceae</taxon>
        <taxon>Vaccinioideae</taxon>
        <taxon>Vaccinieae</taxon>
        <taxon>Vaccinium</taxon>
    </lineage>
</organism>
<dbReference type="Proteomes" id="UP000828048">
    <property type="component" value="Chromosome 10"/>
</dbReference>
<gene>
    <name evidence="1" type="ORF">Vadar_011423</name>
</gene>
<name>A0ACB7XGS0_9ERIC</name>
<accession>A0ACB7XGS0</accession>
<evidence type="ECO:0000313" key="2">
    <source>
        <dbReference type="Proteomes" id="UP000828048"/>
    </source>
</evidence>
<dbReference type="EMBL" id="CM037160">
    <property type="protein sequence ID" value="KAH7840014.1"/>
    <property type="molecule type" value="Genomic_DNA"/>
</dbReference>
<reference evidence="1 2" key="1">
    <citation type="journal article" date="2021" name="Hortic Res">
        <title>High-quality reference genome and annotation aids understanding of berry development for evergreen blueberry (Vaccinium darrowii).</title>
        <authorList>
            <person name="Yu J."/>
            <person name="Hulse-Kemp A.M."/>
            <person name="Babiker E."/>
            <person name="Staton M."/>
        </authorList>
    </citation>
    <scope>NUCLEOTIDE SEQUENCE [LARGE SCALE GENOMIC DNA]</scope>
    <source>
        <strain evidence="2">cv. NJ 8807/NJ 8810</strain>
        <tissue evidence="1">Young leaf</tissue>
    </source>
</reference>
<protein>
    <submittedName>
        <fullName evidence="1">Uncharacterized protein</fullName>
    </submittedName>
</protein>
<proteinExistence type="predicted"/>
<keyword evidence="2" id="KW-1185">Reference proteome</keyword>